<feature type="transmembrane region" description="Helical" evidence="9">
    <location>
        <begin position="6"/>
        <end position="25"/>
    </location>
</feature>
<evidence type="ECO:0000256" key="10">
    <source>
        <dbReference type="SAM" id="MobiDB-lite"/>
    </source>
</evidence>
<dbReference type="InterPro" id="IPR006312">
    <property type="entry name" value="TatA/E"/>
</dbReference>
<feature type="compositionally biased region" description="Basic and acidic residues" evidence="10">
    <location>
        <begin position="62"/>
        <end position="72"/>
    </location>
</feature>
<dbReference type="AlphaFoldDB" id="A0A7C1JFG2"/>
<sequence length="72" mass="7958">MRVFSRFGPAEVILILGLVIVLFGAKKLPELGRSLGMTLREFRKSTQEADKEPGAEEEPEEKGEKASEPARS</sequence>
<keyword evidence="5 9" id="KW-0653">Protein transport</keyword>
<evidence type="ECO:0000256" key="2">
    <source>
        <dbReference type="ARBA" id="ARBA00022448"/>
    </source>
</evidence>
<dbReference type="Pfam" id="PF02416">
    <property type="entry name" value="TatA_B_E"/>
    <property type="match status" value="1"/>
</dbReference>
<protein>
    <recommendedName>
        <fullName evidence="9">Sec-independent protein translocase protein TatA</fullName>
    </recommendedName>
</protein>
<keyword evidence="4 9" id="KW-0812">Transmembrane</keyword>
<evidence type="ECO:0000256" key="9">
    <source>
        <dbReference type="HAMAP-Rule" id="MF_00236"/>
    </source>
</evidence>
<evidence type="ECO:0000256" key="5">
    <source>
        <dbReference type="ARBA" id="ARBA00022927"/>
    </source>
</evidence>
<evidence type="ECO:0000256" key="3">
    <source>
        <dbReference type="ARBA" id="ARBA00022475"/>
    </source>
</evidence>
<evidence type="ECO:0000256" key="8">
    <source>
        <dbReference type="ARBA" id="ARBA00023136"/>
    </source>
</evidence>
<comment type="caution">
    <text evidence="11">The sequence shown here is derived from an EMBL/GenBank/DDBJ whole genome shotgun (WGS) entry which is preliminary data.</text>
</comment>
<name>A0A7C1JFG2_9THEO</name>
<feature type="compositionally biased region" description="Basic and acidic residues" evidence="10">
    <location>
        <begin position="43"/>
        <end position="54"/>
    </location>
</feature>
<keyword evidence="3 9" id="KW-1003">Cell membrane</keyword>
<comment type="function">
    <text evidence="9">Part of the twin-arginine translocation (Tat) system that transports large folded proteins containing a characteristic twin-arginine motif in their signal peptide across membranes. TatA could form the protein-conducting channel of the Tat system.</text>
</comment>
<comment type="subunit">
    <text evidence="9">Forms a complex with TatC.</text>
</comment>
<keyword evidence="6 9" id="KW-1133">Transmembrane helix</keyword>
<evidence type="ECO:0000256" key="4">
    <source>
        <dbReference type="ARBA" id="ARBA00022692"/>
    </source>
</evidence>
<keyword evidence="8 9" id="KW-0472">Membrane</keyword>
<reference evidence="11" key="1">
    <citation type="journal article" date="2020" name="mSystems">
        <title>Genome- and Community-Level Interaction Insights into Carbon Utilization and Element Cycling Functions of Hydrothermarchaeota in Hydrothermal Sediment.</title>
        <authorList>
            <person name="Zhou Z."/>
            <person name="Liu Y."/>
            <person name="Xu W."/>
            <person name="Pan J."/>
            <person name="Luo Z.H."/>
            <person name="Li M."/>
        </authorList>
    </citation>
    <scope>NUCLEOTIDE SEQUENCE [LARGE SCALE GENOMIC DNA]</scope>
    <source>
        <strain evidence="11">SpSt-301</strain>
    </source>
</reference>
<dbReference type="PANTHER" id="PTHR42982">
    <property type="entry name" value="SEC-INDEPENDENT PROTEIN TRANSLOCASE PROTEIN TATA"/>
    <property type="match status" value="1"/>
</dbReference>
<dbReference type="GO" id="GO:0043953">
    <property type="term" value="P:protein transport by the Tat complex"/>
    <property type="evidence" value="ECO:0007669"/>
    <property type="project" value="UniProtKB-UniRule"/>
</dbReference>
<keyword evidence="2 9" id="KW-0813">Transport</keyword>
<organism evidence="11">
    <name type="scientific">Ammonifex degensii</name>
    <dbReference type="NCBI Taxonomy" id="42838"/>
    <lineage>
        <taxon>Bacteria</taxon>
        <taxon>Bacillati</taxon>
        <taxon>Bacillota</taxon>
        <taxon>Clostridia</taxon>
        <taxon>Thermoanaerobacterales</taxon>
        <taxon>Thermoanaerobacteraceae</taxon>
        <taxon>Ammonifex</taxon>
    </lineage>
</organism>
<dbReference type="NCBIfam" id="NF011430">
    <property type="entry name" value="PRK14861.1"/>
    <property type="match status" value="1"/>
</dbReference>
<proteinExistence type="inferred from homology"/>
<feature type="region of interest" description="Disordered" evidence="10">
    <location>
        <begin position="43"/>
        <end position="72"/>
    </location>
</feature>
<comment type="similarity">
    <text evidence="9">Belongs to the TatA/E family.</text>
</comment>
<evidence type="ECO:0000256" key="6">
    <source>
        <dbReference type="ARBA" id="ARBA00022989"/>
    </source>
</evidence>
<keyword evidence="7 9" id="KW-0811">Translocation</keyword>
<evidence type="ECO:0000313" key="11">
    <source>
        <dbReference type="EMBL" id="HDW51875.1"/>
    </source>
</evidence>
<dbReference type="HAMAP" id="MF_00236">
    <property type="entry name" value="TatA_E"/>
    <property type="match status" value="1"/>
</dbReference>
<comment type="subcellular location">
    <subcellularLocation>
        <location evidence="1 9">Cell membrane</location>
        <topology evidence="1 9">Single-pass membrane protein</topology>
    </subcellularLocation>
</comment>
<dbReference type="Gene3D" id="1.20.5.3310">
    <property type="match status" value="1"/>
</dbReference>
<dbReference type="GO" id="GO:0033281">
    <property type="term" value="C:TAT protein transport complex"/>
    <property type="evidence" value="ECO:0007669"/>
    <property type="project" value="UniProtKB-UniRule"/>
</dbReference>
<evidence type="ECO:0000256" key="1">
    <source>
        <dbReference type="ARBA" id="ARBA00004162"/>
    </source>
</evidence>
<dbReference type="NCBIfam" id="TIGR01411">
    <property type="entry name" value="tatAE"/>
    <property type="match status" value="1"/>
</dbReference>
<gene>
    <name evidence="9 11" type="primary">tatA</name>
    <name evidence="11" type="ORF">ENQ35_04005</name>
</gene>
<dbReference type="GO" id="GO:0008320">
    <property type="term" value="F:protein transmembrane transporter activity"/>
    <property type="evidence" value="ECO:0007669"/>
    <property type="project" value="UniProtKB-UniRule"/>
</dbReference>
<accession>A0A7C1JFG2</accession>
<evidence type="ECO:0000256" key="7">
    <source>
        <dbReference type="ARBA" id="ARBA00023010"/>
    </source>
</evidence>
<dbReference type="EMBL" id="DSMV01000246">
    <property type="protein sequence ID" value="HDW51875.1"/>
    <property type="molecule type" value="Genomic_DNA"/>
</dbReference>
<dbReference type="PANTHER" id="PTHR42982:SF1">
    <property type="entry name" value="SEC-INDEPENDENT PROTEIN TRANSLOCASE PROTEIN TATA"/>
    <property type="match status" value="1"/>
</dbReference>
<dbReference type="InterPro" id="IPR003369">
    <property type="entry name" value="TatA/B/E"/>
</dbReference>